<dbReference type="AlphaFoldDB" id="A0A6N3CRP2"/>
<evidence type="ECO:0000256" key="8">
    <source>
        <dbReference type="ARBA" id="ARBA00023014"/>
    </source>
</evidence>
<evidence type="ECO:0000256" key="7">
    <source>
        <dbReference type="ARBA" id="ARBA00023004"/>
    </source>
</evidence>
<reference evidence="10" key="1">
    <citation type="submission" date="2019-11" db="EMBL/GenBank/DDBJ databases">
        <authorList>
            <person name="Feng L."/>
        </authorList>
    </citation>
    <scope>NUCLEOTIDE SEQUENCE</scope>
    <source>
        <strain evidence="10">PclaraLFYP37</strain>
    </source>
</reference>
<dbReference type="InterPro" id="IPR004453">
    <property type="entry name" value="QueG"/>
</dbReference>
<dbReference type="NCBIfam" id="TIGR00276">
    <property type="entry name" value="tRNA epoxyqueuosine(34) reductase QueG"/>
    <property type="match status" value="1"/>
</dbReference>
<dbReference type="GO" id="GO:0008616">
    <property type="term" value="P:tRNA queuosine(34) biosynthetic process"/>
    <property type="evidence" value="ECO:0007669"/>
    <property type="project" value="UniProtKB-KW"/>
</dbReference>
<gene>
    <name evidence="10" type="primary">queG</name>
    <name evidence="10" type="ORF">PCLFYP37_02105</name>
</gene>
<evidence type="ECO:0000256" key="3">
    <source>
        <dbReference type="ARBA" id="ARBA00022694"/>
    </source>
</evidence>
<dbReference type="PROSITE" id="PS51379">
    <property type="entry name" value="4FE4S_FER_2"/>
    <property type="match status" value="1"/>
</dbReference>
<keyword evidence="7" id="KW-0408">Iron</keyword>
<dbReference type="GO" id="GO:0052693">
    <property type="term" value="F:epoxyqueuosine reductase activity"/>
    <property type="evidence" value="ECO:0007669"/>
    <property type="project" value="TreeGrafter"/>
</dbReference>
<dbReference type="PANTHER" id="PTHR30002">
    <property type="entry name" value="EPOXYQUEUOSINE REDUCTASE"/>
    <property type="match status" value="1"/>
</dbReference>
<keyword evidence="6 10" id="KW-0560">Oxidoreductase</keyword>
<evidence type="ECO:0000259" key="9">
    <source>
        <dbReference type="PROSITE" id="PS51379"/>
    </source>
</evidence>
<dbReference type="Pfam" id="PF08331">
    <property type="entry name" value="QueG_DUF1730"/>
    <property type="match status" value="1"/>
</dbReference>
<accession>A0A6N3CRP2</accession>
<proteinExistence type="predicted"/>
<evidence type="ECO:0000256" key="5">
    <source>
        <dbReference type="ARBA" id="ARBA00022785"/>
    </source>
</evidence>
<evidence type="ECO:0000256" key="4">
    <source>
        <dbReference type="ARBA" id="ARBA00022723"/>
    </source>
</evidence>
<dbReference type="PANTHER" id="PTHR30002:SF4">
    <property type="entry name" value="EPOXYQUEUOSINE REDUCTASE"/>
    <property type="match status" value="1"/>
</dbReference>
<sequence length="338" mass="38024">MSVDRTCSVSAERERFMQKRMVKTENILSATQIKAEAARLGFSACGLAPAGPVAPQHAAFFKRWLGEGRQAGMAYMEGHEAKRLDPRLLVEGCRTVVCVALNYRPSTPIPDHKLQIAWYAYGQDYHDIMRQKLNSLLEALRHSAPEGTLQGRAFCDTAPVLERYWAWRCGLGWIGRHTQLVIPRAGSAFFLGELMLNLPADAYDAPFPTDRCGTCRRCIEACPTQALEEGRGLDARRCLSYLTIENRGGIPEEAAARMYPYFYGCDRCLRACPHLRSAPPATEPAFTPRPELLQMEEEDWMGLDVERYRMLFKGSAVKRAKYEGLIRNLKALRDNGDG</sequence>
<keyword evidence="1" id="KW-0004">4Fe-4S</keyword>
<dbReference type="PROSITE" id="PS00198">
    <property type="entry name" value="4FE4S_FER_1"/>
    <property type="match status" value="1"/>
</dbReference>
<dbReference type="Pfam" id="PF13484">
    <property type="entry name" value="Fer4_16"/>
    <property type="match status" value="1"/>
</dbReference>
<protein>
    <submittedName>
        <fullName evidence="10">Epoxyqueuosine reductase</fullName>
        <ecNumber evidence="10">1.1.-.-</ecNumber>
    </submittedName>
</protein>
<keyword evidence="8" id="KW-0411">Iron-sulfur</keyword>
<evidence type="ECO:0000256" key="6">
    <source>
        <dbReference type="ARBA" id="ARBA00023002"/>
    </source>
</evidence>
<dbReference type="EC" id="1.1.-.-" evidence="10"/>
<dbReference type="InterPro" id="IPR017896">
    <property type="entry name" value="4Fe4S_Fe-S-bd"/>
</dbReference>
<organism evidence="10">
    <name type="scientific">Paraprevotella clara</name>
    <dbReference type="NCBI Taxonomy" id="454154"/>
    <lineage>
        <taxon>Bacteria</taxon>
        <taxon>Pseudomonadati</taxon>
        <taxon>Bacteroidota</taxon>
        <taxon>Bacteroidia</taxon>
        <taxon>Bacteroidales</taxon>
        <taxon>Prevotellaceae</taxon>
        <taxon>Paraprevotella</taxon>
    </lineage>
</organism>
<keyword evidence="5" id="KW-0671">Queuosine biosynthesis</keyword>
<dbReference type="GO" id="GO:0051539">
    <property type="term" value="F:4 iron, 4 sulfur cluster binding"/>
    <property type="evidence" value="ECO:0007669"/>
    <property type="project" value="UniProtKB-KW"/>
</dbReference>
<feature type="domain" description="4Fe-4S ferredoxin-type" evidence="9">
    <location>
        <begin position="203"/>
        <end position="232"/>
    </location>
</feature>
<dbReference type="SUPFAM" id="SSF46548">
    <property type="entry name" value="alpha-helical ferredoxin"/>
    <property type="match status" value="1"/>
</dbReference>
<keyword evidence="3" id="KW-0819">tRNA processing</keyword>
<evidence type="ECO:0000256" key="1">
    <source>
        <dbReference type="ARBA" id="ARBA00022485"/>
    </source>
</evidence>
<keyword evidence="4" id="KW-0479">Metal-binding</keyword>
<dbReference type="Gene3D" id="3.30.70.20">
    <property type="match status" value="1"/>
</dbReference>
<dbReference type="InterPro" id="IPR013542">
    <property type="entry name" value="QueG_DUF1730"/>
</dbReference>
<keyword evidence="2" id="KW-0963">Cytoplasm</keyword>
<evidence type="ECO:0000313" key="10">
    <source>
        <dbReference type="EMBL" id="VYU17419.1"/>
    </source>
</evidence>
<dbReference type="GO" id="GO:0046872">
    <property type="term" value="F:metal ion binding"/>
    <property type="evidence" value="ECO:0007669"/>
    <property type="project" value="UniProtKB-KW"/>
</dbReference>
<evidence type="ECO:0000256" key="2">
    <source>
        <dbReference type="ARBA" id="ARBA00022490"/>
    </source>
</evidence>
<dbReference type="EMBL" id="CACRUT010000015">
    <property type="protein sequence ID" value="VYU17419.1"/>
    <property type="molecule type" value="Genomic_DNA"/>
</dbReference>
<dbReference type="InterPro" id="IPR017900">
    <property type="entry name" value="4Fe4S_Fe_S_CS"/>
</dbReference>
<name>A0A6N3CRP2_9BACT</name>